<dbReference type="Proteomes" id="UP000319769">
    <property type="component" value="Unassembled WGS sequence"/>
</dbReference>
<dbReference type="PROSITE" id="PS00086">
    <property type="entry name" value="CYTOCHROME_P450"/>
    <property type="match status" value="1"/>
</dbReference>
<dbReference type="InterPro" id="IPR017972">
    <property type="entry name" value="Cyt_P450_CS"/>
</dbReference>
<evidence type="ECO:0000256" key="7">
    <source>
        <dbReference type="ARBA" id="ARBA00023033"/>
    </source>
</evidence>
<dbReference type="InterPro" id="IPR002397">
    <property type="entry name" value="Cyt_P450_B"/>
</dbReference>
<comment type="caution">
    <text evidence="10">The sequence shown here is derived from an EMBL/GenBank/DDBJ whole genome shotgun (WGS) entry which is preliminary data.</text>
</comment>
<dbReference type="GO" id="GO:0016705">
    <property type="term" value="F:oxidoreductase activity, acting on paired donors, with incorporation or reduction of molecular oxygen"/>
    <property type="evidence" value="ECO:0007669"/>
    <property type="project" value="InterPro"/>
</dbReference>
<keyword evidence="11" id="KW-1185">Reference proteome</keyword>
<keyword evidence="7 9" id="KW-0503">Monooxygenase</keyword>
<dbReference type="GO" id="GO:0020037">
    <property type="term" value="F:heme binding"/>
    <property type="evidence" value="ECO:0007669"/>
    <property type="project" value="InterPro"/>
</dbReference>
<evidence type="ECO:0000256" key="9">
    <source>
        <dbReference type="RuleBase" id="RU000461"/>
    </source>
</evidence>
<proteinExistence type="inferred from homology"/>
<name>A0A5N0UR64_9PSEU</name>
<dbReference type="PRINTS" id="PR00359">
    <property type="entry name" value="BP450"/>
</dbReference>
<dbReference type="InterPro" id="IPR001128">
    <property type="entry name" value="Cyt_P450"/>
</dbReference>
<dbReference type="AlphaFoldDB" id="A0A5N0UR64"/>
<reference evidence="10" key="1">
    <citation type="submission" date="2019-09" db="EMBL/GenBank/DDBJ databases">
        <authorList>
            <person name="Teo W.F.A."/>
            <person name="Duangmal K."/>
        </authorList>
    </citation>
    <scope>NUCLEOTIDE SEQUENCE [LARGE SCALE GENOMIC DNA]</scope>
    <source>
        <strain evidence="10">K81G1</strain>
    </source>
</reference>
<keyword evidence="3 9" id="KW-0349">Heme</keyword>
<dbReference type="CDD" id="cd11030">
    <property type="entry name" value="CYP105-like"/>
    <property type="match status" value="1"/>
</dbReference>
<evidence type="ECO:0000256" key="3">
    <source>
        <dbReference type="ARBA" id="ARBA00022617"/>
    </source>
</evidence>
<dbReference type="Gene3D" id="1.10.630.10">
    <property type="entry name" value="Cytochrome P450"/>
    <property type="match status" value="1"/>
</dbReference>
<evidence type="ECO:0000256" key="4">
    <source>
        <dbReference type="ARBA" id="ARBA00022723"/>
    </source>
</evidence>
<keyword evidence="6 9" id="KW-0408">Iron</keyword>
<protein>
    <submittedName>
        <fullName evidence="10">Cytochrome P450</fullName>
    </submittedName>
</protein>
<keyword evidence="4 9" id="KW-0479">Metal-binding</keyword>
<dbReference type="PANTHER" id="PTHR46696">
    <property type="entry name" value="P450, PUTATIVE (EUROFUNG)-RELATED"/>
    <property type="match status" value="1"/>
</dbReference>
<dbReference type="PANTHER" id="PTHR46696:SF1">
    <property type="entry name" value="CYTOCHROME P450 YJIB-RELATED"/>
    <property type="match status" value="1"/>
</dbReference>
<comment type="function">
    <text evidence="8">Involved in the coupling of aromatic side chains of the heptapeptide of vancomycin.</text>
</comment>
<evidence type="ECO:0000256" key="8">
    <source>
        <dbReference type="ARBA" id="ARBA00055433"/>
    </source>
</evidence>
<dbReference type="PRINTS" id="PR00385">
    <property type="entry name" value="P450"/>
</dbReference>
<dbReference type="SUPFAM" id="SSF48264">
    <property type="entry name" value="Cytochrome P450"/>
    <property type="match status" value="1"/>
</dbReference>
<dbReference type="Pfam" id="PF00067">
    <property type="entry name" value="p450"/>
    <property type="match status" value="1"/>
</dbReference>
<accession>A0A5N0UR64</accession>
<dbReference type="OrthoDB" id="3664945at2"/>
<dbReference type="EMBL" id="VMNW02000079">
    <property type="protein sequence ID" value="KAA9153198.1"/>
    <property type="molecule type" value="Genomic_DNA"/>
</dbReference>
<gene>
    <name evidence="10" type="ORF">FPZ12_035240</name>
</gene>
<keyword evidence="5 9" id="KW-0560">Oxidoreductase</keyword>
<evidence type="ECO:0000256" key="1">
    <source>
        <dbReference type="ARBA" id="ARBA00004660"/>
    </source>
</evidence>
<evidence type="ECO:0000313" key="11">
    <source>
        <dbReference type="Proteomes" id="UP000319769"/>
    </source>
</evidence>
<dbReference type="GO" id="GO:0005506">
    <property type="term" value="F:iron ion binding"/>
    <property type="evidence" value="ECO:0007669"/>
    <property type="project" value="InterPro"/>
</dbReference>
<comment type="similarity">
    <text evidence="2 9">Belongs to the cytochrome P450 family.</text>
</comment>
<evidence type="ECO:0000256" key="5">
    <source>
        <dbReference type="ARBA" id="ARBA00023002"/>
    </source>
</evidence>
<evidence type="ECO:0000256" key="6">
    <source>
        <dbReference type="ARBA" id="ARBA00023004"/>
    </source>
</evidence>
<organism evidence="10 11">
    <name type="scientific">Amycolatopsis acidicola</name>
    <dbReference type="NCBI Taxonomy" id="2596893"/>
    <lineage>
        <taxon>Bacteria</taxon>
        <taxon>Bacillati</taxon>
        <taxon>Actinomycetota</taxon>
        <taxon>Actinomycetes</taxon>
        <taxon>Pseudonocardiales</taxon>
        <taxon>Pseudonocardiaceae</taxon>
        <taxon>Amycolatopsis</taxon>
    </lineage>
</organism>
<dbReference type="GO" id="GO:0004497">
    <property type="term" value="F:monooxygenase activity"/>
    <property type="evidence" value="ECO:0007669"/>
    <property type="project" value="UniProtKB-KW"/>
</dbReference>
<comment type="pathway">
    <text evidence="1">Antibiotic biosynthesis; vancomycin biosynthesis.</text>
</comment>
<dbReference type="FunFam" id="1.10.630.10:FF:000018">
    <property type="entry name" value="Cytochrome P450 monooxygenase"/>
    <property type="match status" value="1"/>
</dbReference>
<evidence type="ECO:0000256" key="2">
    <source>
        <dbReference type="ARBA" id="ARBA00010617"/>
    </source>
</evidence>
<dbReference type="InterPro" id="IPR036396">
    <property type="entry name" value="Cyt_P450_sf"/>
</dbReference>
<evidence type="ECO:0000313" key="10">
    <source>
        <dbReference type="EMBL" id="KAA9153198.1"/>
    </source>
</evidence>
<sequence length="392" mass="43486">MTRGQCPFDPPPELARLQAEEPVSRVELWDGSTPWLITRYEDARAVLADPRVSADTDRSGYPHVSPATAARRKRAKAFISQDDPEHAAARRLLTRDFMVRKMRALRPRIQQIVDELIDDLIAGPNPADLVEAFALPVPSLVICELLGVPYADRAFFHRASRAIIARDTTPEQAVAATQELLDYLGDLAVAKEKEPGEDLLSRLAVEQLRTGAMTREEIGAMGQLLLVAGHETTANMIALGTVALLEHPDQLAAVRDTEDEALIANAVEELLRYLNITHSGRRRVATEDLEIGGQVIRRGEGLIIAGDIANRDDSAFPDPDRLDVTRKARHHVAFGYGVHQCLGQPLARIELQVVYSTLYRRLPGLKLAVPLEELPFKHDMIVYGVHELPVTW</sequence>